<gene>
    <name evidence="1 3" type="ORF">BDZ99DRAFT_72805</name>
</gene>
<protein>
    <recommendedName>
        <fullName evidence="4">HTH CENPB-type domain-containing protein</fullName>
    </recommendedName>
</protein>
<dbReference type="EMBL" id="MU003704">
    <property type="protein sequence ID" value="KAF2808089.1"/>
    <property type="molecule type" value="Genomic_DNA"/>
</dbReference>
<accession>A0A6A6YHM3</accession>
<keyword evidence="2" id="KW-1185">Reference proteome</keyword>
<reference evidence="3" key="2">
    <citation type="submission" date="2020-04" db="EMBL/GenBank/DDBJ databases">
        <authorList>
            <consortium name="NCBI Genome Project"/>
        </authorList>
    </citation>
    <scope>NUCLEOTIDE SEQUENCE</scope>
    <source>
        <strain evidence="3">CBS 304.34</strain>
    </source>
</reference>
<proteinExistence type="predicted"/>
<dbReference type="RefSeq" id="XP_033575053.1">
    <property type="nucleotide sequence ID" value="XM_033728857.1"/>
</dbReference>
<evidence type="ECO:0000313" key="1">
    <source>
        <dbReference type="EMBL" id="KAF2808089.1"/>
    </source>
</evidence>
<evidence type="ECO:0000313" key="2">
    <source>
        <dbReference type="Proteomes" id="UP000504636"/>
    </source>
</evidence>
<reference evidence="1 3" key="1">
    <citation type="journal article" date="2020" name="Stud. Mycol.">
        <title>101 Dothideomycetes genomes: a test case for predicting lifestyles and emergence of pathogens.</title>
        <authorList>
            <person name="Haridas S."/>
            <person name="Albert R."/>
            <person name="Binder M."/>
            <person name="Bloem J."/>
            <person name="Labutti K."/>
            <person name="Salamov A."/>
            <person name="Andreopoulos B."/>
            <person name="Baker S."/>
            <person name="Barry K."/>
            <person name="Bills G."/>
            <person name="Bluhm B."/>
            <person name="Cannon C."/>
            <person name="Castanera R."/>
            <person name="Culley D."/>
            <person name="Daum C."/>
            <person name="Ezra D."/>
            <person name="Gonzalez J."/>
            <person name="Henrissat B."/>
            <person name="Kuo A."/>
            <person name="Liang C."/>
            <person name="Lipzen A."/>
            <person name="Lutzoni F."/>
            <person name="Magnuson J."/>
            <person name="Mondo S."/>
            <person name="Nolan M."/>
            <person name="Ohm R."/>
            <person name="Pangilinan J."/>
            <person name="Park H.-J."/>
            <person name="Ramirez L."/>
            <person name="Alfaro M."/>
            <person name="Sun H."/>
            <person name="Tritt A."/>
            <person name="Yoshinaga Y."/>
            <person name="Zwiers L.-H."/>
            <person name="Turgeon B."/>
            <person name="Goodwin S."/>
            <person name="Spatafora J."/>
            <person name="Crous P."/>
            <person name="Grigoriev I."/>
        </authorList>
    </citation>
    <scope>NUCLEOTIDE SEQUENCE</scope>
    <source>
        <strain evidence="1 3">CBS 304.34</strain>
    </source>
</reference>
<sequence length="150" mass="17380">MIEDQPELKALGGKHNLMQISATRNVTYGKLWRAFRGNATKSTRRPVGQRLDKAQALALKQFLDHIDSIRFRIRREMVRDAANSILARNHTVLYNNNEAPPRVGIHWPIRYLENTSYNKTKAKPIETSRKRAQDPAYIQTWFEGQAAYCK</sequence>
<dbReference type="AlphaFoldDB" id="A0A6A6YHM3"/>
<evidence type="ECO:0000313" key="3">
    <source>
        <dbReference type="RefSeq" id="XP_033575053.1"/>
    </source>
</evidence>
<evidence type="ECO:0008006" key="4">
    <source>
        <dbReference type="Google" id="ProtNLM"/>
    </source>
</evidence>
<dbReference type="Proteomes" id="UP000504636">
    <property type="component" value="Unplaced"/>
</dbReference>
<name>A0A6A6YHM3_9PEZI</name>
<reference evidence="3" key="3">
    <citation type="submission" date="2025-04" db="UniProtKB">
        <authorList>
            <consortium name="RefSeq"/>
        </authorList>
    </citation>
    <scope>IDENTIFICATION</scope>
    <source>
        <strain evidence="3">CBS 304.34</strain>
    </source>
</reference>
<organism evidence="1">
    <name type="scientific">Mytilinidion resinicola</name>
    <dbReference type="NCBI Taxonomy" id="574789"/>
    <lineage>
        <taxon>Eukaryota</taxon>
        <taxon>Fungi</taxon>
        <taxon>Dikarya</taxon>
        <taxon>Ascomycota</taxon>
        <taxon>Pezizomycotina</taxon>
        <taxon>Dothideomycetes</taxon>
        <taxon>Pleosporomycetidae</taxon>
        <taxon>Mytilinidiales</taxon>
        <taxon>Mytilinidiaceae</taxon>
        <taxon>Mytilinidion</taxon>
    </lineage>
</organism>
<dbReference type="OrthoDB" id="3782394at2759"/>
<dbReference type="GeneID" id="54469750"/>